<organism evidence="2 3">
    <name type="scientific">Ophiocordyceps australis</name>
    <dbReference type="NCBI Taxonomy" id="1399860"/>
    <lineage>
        <taxon>Eukaryota</taxon>
        <taxon>Fungi</taxon>
        <taxon>Dikarya</taxon>
        <taxon>Ascomycota</taxon>
        <taxon>Pezizomycotina</taxon>
        <taxon>Sordariomycetes</taxon>
        <taxon>Hypocreomycetidae</taxon>
        <taxon>Hypocreales</taxon>
        <taxon>Ophiocordycipitaceae</taxon>
        <taxon>Ophiocordyceps</taxon>
    </lineage>
</organism>
<feature type="region of interest" description="Disordered" evidence="1">
    <location>
        <begin position="198"/>
        <end position="251"/>
    </location>
</feature>
<accession>A0A2C5Z258</accession>
<gene>
    <name evidence="2" type="ORF">CDD82_5186</name>
</gene>
<feature type="region of interest" description="Disordered" evidence="1">
    <location>
        <begin position="341"/>
        <end position="395"/>
    </location>
</feature>
<dbReference type="Proteomes" id="UP000224854">
    <property type="component" value="Unassembled WGS sequence"/>
</dbReference>
<dbReference type="AlphaFoldDB" id="A0A2C5Z258"/>
<feature type="compositionally biased region" description="Polar residues" evidence="1">
    <location>
        <begin position="378"/>
        <end position="390"/>
    </location>
</feature>
<evidence type="ECO:0000256" key="1">
    <source>
        <dbReference type="SAM" id="MobiDB-lite"/>
    </source>
</evidence>
<name>A0A2C5Z258_9HYPO</name>
<dbReference type="OrthoDB" id="3946700at2759"/>
<reference evidence="2 3" key="1">
    <citation type="submission" date="2017-06" db="EMBL/GenBank/DDBJ databases">
        <title>Ant-infecting Ophiocordyceps genomes reveal a high diversity of potential behavioral manipulation genes and a possible major role for enterotoxins.</title>
        <authorList>
            <person name="De Bekker C."/>
            <person name="Evans H.C."/>
            <person name="Brachmann A."/>
            <person name="Hughes D.P."/>
        </authorList>
    </citation>
    <scope>NUCLEOTIDE SEQUENCE [LARGE SCALE GENOMIC DNA]</scope>
    <source>
        <strain evidence="2 3">1348a</strain>
    </source>
</reference>
<proteinExistence type="predicted"/>
<comment type="caution">
    <text evidence="2">The sequence shown here is derived from an EMBL/GenBank/DDBJ whole genome shotgun (WGS) entry which is preliminary data.</text>
</comment>
<evidence type="ECO:0000313" key="2">
    <source>
        <dbReference type="EMBL" id="PHH73943.1"/>
    </source>
</evidence>
<feature type="region of interest" description="Disordered" evidence="1">
    <location>
        <begin position="1"/>
        <end position="34"/>
    </location>
</feature>
<evidence type="ECO:0000313" key="3">
    <source>
        <dbReference type="Proteomes" id="UP000224854"/>
    </source>
</evidence>
<protein>
    <submittedName>
        <fullName evidence="2">Uncharacterized protein</fullName>
    </submittedName>
</protein>
<feature type="compositionally biased region" description="Basic and acidic residues" evidence="1">
    <location>
        <begin position="165"/>
        <end position="175"/>
    </location>
</feature>
<keyword evidence="3" id="KW-1185">Reference proteome</keyword>
<sequence length="486" mass="53958">MGLPLFVAPVESQLPPKTEGKDEATPSTRSAMRRAAIAEARAARRRALRTNNALIPPISSLPWIEERDRRTWDQRINLSGDESSNLRSQTTRLALETLLRRASANEPQSPDLSSADAASPRLLRLRTSISQRNSQRMAFSAHIDDRIRSIEARIPRTRLSQQRPARFDRSPEHWRSFQFSPNHPPRTRLGAALDDYNGVAPTSATRHGPPRRTTNQSSTVERAFHAGLDGLGDRDRSPPATNTGPDGDCDDMWDEFLSMVSPDPQQPNPNSSFAPAMASRRLGTSTTAMPRSAPSITDDTLADVQCDSGCENSDHDLADEGDNQRNARRELATQFMTQALQRRNARRPNQAPTRSLRRPPTPMDRYLVSQYGDDTDSARSMRSNETSAQATAPRGAFLDRLLNQSADTVTGTRRGSLSDNDILHLSRQQVPLADSETSPGTLGAEEDWPGMQRIVRSLARREDIPDEWWAEAGLSRILPHGELASQ</sequence>
<dbReference type="EMBL" id="NJEU01000466">
    <property type="protein sequence ID" value="PHH73943.1"/>
    <property type="molecule type" value="Genomic_DNA"/>
</dbReference>
<feature type="region of interest" description="Disordered" evidence="1">
    <location>
        <begin position="159"/>
        <end position="185"/>
    </location>
</feature>